<reference evidence="2" key="1">
    <citation type="journal article" date="2023" name="Insect Mol. Biol.">
        <title>Genome sequencing provides insights into the evolution of gene families encoding plant cell wall-degrading enzymes in longhorned beetles.</title>
        <authorList>
            <person name="Shin N.R."/>
            <person name="Okamura Y."/>
            <person name="Kirsch R."/>
            <person name="Pauchet Y."/>
        </authorList>
    </citation>
    <scope>NUCLEOTIDE SEQUENCE</scope>
    <source>
        <strain evidence="2">RBIC_L_NR</strain>
    </source>
</reference>
<dbReference type="PANTHER" id="PTHR34415">
    <property type="entry name" value="INTEGRASE CATALYTIC DOMAIN-CONTAINING PROTEIN"/>
    <property type="match status" value="1"/>
</dbReference>
<name>A0AAV8YNV4_9CUCU</name>
<dbReference type="AlphaFoldDB" id="A0AAV8YNV4"/>
<keyword evidence="3" id="KW-1185">Reference proteome</keyword>
<dbReference type="Pfam" id="PF25273">
    <property type="entry name" value="DUF7869"/>
    <property type="match status" value="1"/>
</dbReference>
<evidence type="ECO:0000313" key="2">
    <source>
        <dbReference type="EMBL" id="KAJ8953617.1"/>
    </source>
</evidence>
<comment type="caution">
    <text evidence="2">The sequence shown here is derived from an EMBL/GenBank/DDBJ whole genome shotgun (WGS) entry which is preliminary data.</text>
</comment>
<dbReference type="Proteomes" id="UP001162156">
    <property type="component" value="Unassembled WGS sequence"/>
</dbReference>
<dbReference type="EMBL" id="JANEYF010001958">
    <property type="protein sequence ID" value="KAJ8953617.1"/>
    <property type="molecule type" value="Genomic_DNA"/>
</dbReference>
<gene>
    <name evidence="2" type="ORF">NQ314_007221</name>
</gene>
<evidence type="ECO:0000313" key="3">
    <source>
        <dbReference type="Proteomes" id="UP001162156"/>
    </source>
</evidence>
<dbReference type="PANTHER" id="PTHR34415:SF1">
    <property type="entry name" value="INTEGRASE CATALYTIC DOMAIN-CONTAINING PROTEIN"/>
    <property type="match status" value="1"/>
</dbReference>
<feature type="domain" description="DUF7869" evidence="1">
    <location>
        <begin position="164"/>
        <end position="272"/>
    </location>
</feature>
<protein>
    <recommendedName>
        <fullName evidence="1">DUF7869 domain-containing protein</fullName>
    </recommendedName>
</protein>
<organism evidence="2 3">
    <name type="scientific">Rhamnusium bicolor</name>
    <dbReference type="NCBI Taxonomy" id="1586634"/>
    <lineage>
        <taxon>Eukaryota</taxon>
        <taxon>Metazoa</taxon>
        <taxon>Ecdysozoa</taxon>
        <taxon>Arthropoda</taxon>
        <taxon>Hexapoda</taxon>
        <taxon>Insecta</taxon>
        <taxon>Pterygota</taxon>
        <taxon>Neoptera</taxon>
        <taxon>Endopterygota</taxon>
        <taxon>Coleoptera</taxon>
        <taxon>Polyphaga</taxon>
        <taxon>Cucujiformia</taxon>
        <taxon>Chrysomeloidea</taxon>
        <taxon>Cerambycidae</taxon>
        <taxon>Lepturinae</taxon>
        <taxon>Rhagiini</taxon>
        <taxon>Rhamnusium</taxon>
    </lineage>
</organism>
<dbReference type="InterPro" id="IPR057191">
    <property type="entry name" value="DUF7869"/>
</dbReference>
<accession>A0AAV8YNV4</accession>
<proteinExistence type="predicted"/>
<evidence type="ECO:0000259" key="1">
    <source>
        <dbReference type="Pfam" id="PF25273"/>
    </source>
</evidence>
<sequence length="283" mass="32964">MRTRTAPSKFTKNDRRLVKEHVNSIPREKSHYSREKKEYMSPDFYRRVLKEDSPNVSFRAPRSDICRKCDLLNCEIKTRGERSRAATLELELHHRKAEAATLLMKTDIASSQMPDSILSVLLMDLEQVMFVPTLTHSDMFYMSQLSCYNLSINFEDNKRSCMCFWLEELAGQGGNEIASCLLRVLNMGISHKRNIVAWIDNYTAQNKNRMIVFIYMFLVSSGHFDTIEHRFLFSGQSFLQCDRDFALIEKIKRKCSPVIPEDLHHVILSSTDTDSRFVPEKVF</sequence>